<gene>
    <name evidence="8" type="ORF">A2898_05510</name>
</gene>
<dbReference type="AlphaFoldDB" id="A0A1G2AZU0"/>
<dbReference type="Proteomes" id="UP000179164">
    <property type="component" value="Unassembled WGS sequence"/>
</dbReference>
<dbReference type="InterPro" id="IPR051311">
    <property type="entry name" value="DedA_domain"/>
</dbReference>
<evidence type="ECO:0000256" key="3">
    <source>
        <dbReference type="ARBA" id="ARBA00022692"/>
    </source>
</evidence>
<evidence type="ECO:0000313" key="9">
    <source>
        <dbReference type="Proteomes" id="UP000179164"/>
    </source>
</evidence>
<evidence type="ECO:0000259" key="7">
    <source>
        <dbReference type="Pfam" id="PF09335"/>
    </source>
</evidence>
<feature type="domain" description="VTT" evidence="7">
    <location>
        <begin position="36"/>
        <end position="163"/>
    </location>
</feature>
<dbReference type="GO" id="GO:0005886">
    <property type="term" value="C:plasma membrane"/>
    <property type="evidence" value="ECO:0007669"/>
    <property type="project" value="UniProtKB-SubCell"/>
</dbReference>
<name>A0A1G2AZU0_9BACT</name>
<evidence type="ECO:0000256" key="5">
    <source>
        <dbReference type="ARBA" id="ARBA00023136"/>
    </source>
</evidence>
<dbReference type="InterPro" id="IPR032816">
    <property type="entry name" value="VTT_dom"/>
</dbReference>
<sequence length="208" mass="23241">MGITESLIGLFTTVIEEAGYLGVGFLMTLESMVAPVPSEAVMPFAGFLWFGGKMSLWLIVIASTAGSITGSLLSYWVGAYGGRPFVKRFGKYLLLNEHDLEVTEGFFNRYGEKTIFISRFIPIIRHLISLPAGVGKMRMDKFLLYTILGAGIWNTFLAYMGYLLGENWERIRSWGEVVDVILIIGIVGLVILFIKRHLNRHKHTTPSA</sequence>
<feature type="transmembrane region" description="Helical" evidence="6">
    <location>
        <begin position="142"/>
        <end position="162"/>
    </location>
</feature>
<keyword evidence="5 6" id="KW-0472">Membrane</keyword>
<evidence type="ECO:0000256" key="2">
    <source>
        <dbReference type="ARBA" id="ARBA00022475"/>
    </source>
</evidence>
<dbReference type="Pfam" id="PF09335">
    <property type="entry name" value="VTT_dom"/>
    <property type="match status" value="1"/>
</dbReference>
<keyword evidence="3 6" id="KW-0812">Transmembrane</keyword>
<evidence type="ECO:0000313" key="8">
    <source>
        <dbReference type="EMBL" id="OGY82461.1"/>
    </source>
</evidence>
<accession>A0A1G2AZU0</accession>
<evidence type="ECO:0000256" key="4">
    <source>
        <dbReference type="ARBA" id="ARBA00022989"/>
    </source>
</evidence>
<dbReference type="PANTHER" id="PTHR42709:SF6">
    <property type="entry name" value="UNDECAPRENYL PHOSPHATE TRANSPORTER A"/>
    <property type="match status" value="1"/>
</dbReference>
<dbReference type="STRING" id="1798543.A2898_05510"/>
<dbReference type="EMBL" id="MHKE01000020">
    <property type="protein sequence ID" value="OGY82461.1"/>
    <property type="molecule type" value="Genomic_DNA"/>
</dbReference>
<feature type="transmembrane region" description="Helical" evidence="6">
    <location>
        <begin position="56"/>
        <end position="78"/>
    </location>
</feature>
<evidence type="ECO:0000256" key="1">
    <source>
        <dbReference type="ARBA" id="ARBA00004651"/>
    </source>
</evidence>
<keyword evidence="4 6" id="KW-1133">Transmembrane helix</keyword>
<reference evidence="8 9" key="1">
    <citation type="journal article" date="2016" name="Nat. Commun.">
        <title>Thousands of microbial genomes shed light on interconnected biogeochemical processes in an aquifer system.</title>
        <authorList>
            <person name="Anantharaman K."/>
            <person name="Brown C.T."/>
            <person name="Hug L.A."/>
            <person name="Sharon I."/>
            <person name="Castelle C.J."/>
            <person name="Probst A.J."/>
            <person name="Thomas B.C."/>
            <person name="Singh A."/>
            <person name="Wilkins M.J."/>
            <person name="Karaoz U."/>
            <person name="Brodie E.L."/>
            <person name="Williams K.H."/>
            <person name="Hubbard S.S."/>
            <person name="Banfield J.F."/>
        </authorList>
    </citation>
    <scope>NUCLEOTIDE SEQUENCE [LARGE SCALE GENOMIC DNA]</scope>
</reference>
<dbReference type="PANTHER" id="PTHR42709">
    <property type="entry name" value="ALKALINE PHOSPHATASE LIKE PROTEIN"/>
    <property type="match status" value="1"/>
</dbReference>
<comment type="subcellular location">
    <subcellularLocation>
        <location evidence="1">Cell membrane</location>
        <topology evidence="1">Multi-pass membrane protein</topology>
    </subcellularLocation>
</comment>
<proteinExistence type="predicted"/>
<protein>
    <recommendedName>
        <fullName evidence="7">VTT domain-containing protein</fullName>
    </recommendedName>
</protein>
<evidence type="ECO:0000256" key="6">
    <source>
        <dbReference type="SAM" id="Phobius"/>
    </source>
</evidence>
<feature type="transmembrane region" description="Helical" evidence="6">
    <location>
        <begin position="174"/>
        <end position="194"/>
    </location>
</feature>
<keyword evidence="2" id="KW-1003">Cell membrane</keyword>
<comment type="caution">
    <text evidence="8">The sequence shown here is derived from an EMBL/GenBank/DDBJ whole genome shotgun (WGS) entry which is preliminary data.</text>
</comment>
<organism evidence="8 9">
    <name type="scientific">Candidatus Kerfeldbacteria bacterium RIFCSPLOWO2_01_FULL_48_11</name>
    <dbReference type="NCBI Taxonomy" id="1798543"/>
    <lineage>
        <taxon>Bacteria</taxon>
        <taxon>Candidatus Kerfeldiibacteriota</taxon>
    </lineage>
</organism>